<dbReference type="GO" id="GO:0008234">
    <property type="term" value="F:cysteine-type peptidase activity"/>
    <property type="evidence" value="ECO:0007669"/>
    <property type="project" value="InterPro"/>
</dbReference>
<reference evidence="3 4" key="1">
    <citation type="submission" date="2019-03" db="EMBL/GenBank/DDBJ databases">
        <title>Genomic Encyclopedia of Type Strains, Phase IV (KMG-IV): sequencing the most valuable type-strain genomes for metagenomic binning, comparative biology and taxonomic classification.</title>
        <authorList>
            <person name="Goeker M."/>
        </authorList>
    </citation>
    <scope>NUCLEOTIDE SEQUENCE [LARGE SCALE GENOMIC DNA]</scope>
    <source>
        <strain evidence="3 4">DSM 45361</strain>
    </source>
</reference>
<dbReference type="InterPro" id="IPR000668">
    <property type="entry name" value="Peptidase_C1A_C"/>
</dbReference>
<dbReference type="RefSeq" id="WP_133847475.1">
    <property type="nucleotide sequence ID" value="NZ_SNXZ01000001.1"/>
</dbReference>
<gene>
    <name evidence="3" type="ORF">EV186_101550</name>
</gene>
<comment type="similarity">
    <text evidence="1">Belongs to the peptidase C1 family.</text>
</comment>
<keyword evidence="4" id="KW-1185">Reference proteome</keyword>
<comment type="caution">
    <text evidence="3">The sequence shown here is derived from an EMBL/GenBank/DDBJ whole genome shotgun (WGS) entry which is preliminary data.</text>
</comment>
<dbReference type="PANTHER" id="PTHR12411">
    <property type="entry name" value="CYSTEINE PROTEASE FAMILY C1-RELATED"/>
    <property type="match status" value="1"/>
</dbReference>
<dbReference type="PROSITE" id="PS00639">
    <property type="entry name" value="THIOL_PROTEASE_HIS"/>
    <property type="match status" value="1"/>
</dbReference>
<dbReference type="GO" id="GO:0006508">
    <property type="term" value="P:proteolysis"/>
    <property type="evidence" value="ECO:0007669"/>
    <property type="project" value="UniProtKB-KW"/>
</dbReference>
<dbReference type="SUPFAM" id="SSF54001">
    <property type="entry name" value="Cysteine proteinases"/>
    <property type="match status" value="1"/>
</dbReference>
<dbReference type="InterPro" id="IPR025660">
    <property type="entry name" value="Pept_his_AS"/>
</dbReference>
<dbReference type="AlphaFoldDB" id="A0A4R6SKE9"/>
<dbReference type="Pfam" id="PF00112">
    <property type="entry name" value="Peptidase_C1"/>
    <property type="match status" value="1"/>
</dbReference>
<proteinExistence type="inferred from homology"/>
<dbReference type="EMBL" id="SNXZ01000001">
    <property type="protein sequence ID" value="TDQ04598.1"/>
    <property type="molecule type" value="Genomic_DNA"/>
</dbReference>
<accession>A0A4R6SKE9</accession>
<dbReference type="InterPro" id="IPR039417">
    <property type="entry name" value="Peptidase_C1A_papain-like"/>
</dbReference>
<evidence type="ECO:0000313" key="4">
    <source>
        <dbReference type="Proteomes" id="UP000295444"/>
    </source>
</evidence>
<evidence type="ECO:0000259" key="2">
    <source>
        <dbReference type="SMART" id="SM00645"/>
    </source>
</evidence>
<keyword evidence="3" id="KW-0645">Protease</keyword>
<keyword evidence="3" id="KW-0378">Hydrolase</keyword>
<protein>
    <submittedName>
        <fullName evidence="3">C1A family cysteine protease</fullName>
    </submittedName>
</protein>
<dbReference type="Proteomes" id="UP000295444">
    <property type="component" value="Unassembled WGS sequence"/>
</dbReference>
<evidence type="ECO:0000256" key="1">
    <source>
        <dbReference type="ARBA" id="ARBA00008455"/>
    </source>
</evidence>
<evidence type="ECO:0000313" key="3">
    <source>
        <dbReference type="EMBL" id="TDQ04598.1"/>
    </source>
</evidence>
<feature type="domain" description="Peptidase C1A papain C-terminal" evidence="2">
    <location>
        <begin position="86"/>
        <end position="301"/>
    </location>
</feature>
<dbReference type="OrthoDB" id="5289073at2"/>
<dbReference type="InterPro" id="IPR013128">
    <property type="entry name" value="Peptidase_C1A"/>
</dbReference>
<sequence>MSPDRPHLSELATVRAALSDLGQPWQAAETRMSRLSPEWRAARLGVPTPTDQDLSERRGQPEAMAAAALAAHGQSVTAANAPQASLPASFDLRNVGGNNYVTAIRDQGGCGSCVAFGCVGAMESTAAYTHGSPGMALDLSEQHLFFVHAKARGYTCATGSWPDDLFSDCAAKGITFEDYLPYHDNGSGTLNADWPNRLAKAVGLVNLTGDPAAIKQHIYSYGGVASCFVVYNDFFHYRNGVYKHTTEDVAGGHCITLIGWDDADGCWIGKNQWGTGWGDGGFFRIAYGDSFIEDYPGDRPTVFGCTGVNLRAWLPAQRVLRLFATANDANGWAYLQNFGWAHLAGGPHTTTNKLDELTHARASGHAVAPFLDGSELSSVLVYD</sequence>
<organism evidence="3 4">
    <name type="scientific">Labedaea rhizosphaerae</name>
    <dbReference type="NCBI Taxonomy" id="598644"/>
    <lineage>
        <taxon>Bacteria</taxon>
        <taxon>Bacillati</taxon>
        <taxon>Actinomycetota</taxon>
        <taxon>Actinomycetes</taxon>
        <taxon>Pseudonocardiales</taxon>
        <taxon>Pseudonocardiaceae</taxon>
        <taxon>Labedaea</taxon>
    </lineage>
</organism>
<name>A0A4R6SKE9_LABRH</name>
<dbReference type="SMART" id="SM00645">
    <property type="entry name" value="Pept_C1"/>
    <property type="match status" value="1"/>
</dbReference>
<dbReference type="InterPro" id="IPR038765">
    <property type="entry name" value="Papain-like_cys_pep_sf"/>
</dbReference>
<dbReference type="CDD" id="cd02248">
    <property type="entry name" value="Peptidase_C1A"/>
    <property type="match status" value="1"/>
</dbReference>
<dbReference type="Gene3D" id="3.90.70.10">
    <property type="entry name" value="Cysteine proteinases"/>
    <property type="match status" value="1"/>
</dbReference>